<dbReference type="Gene3D" id="2.40.50.140">
    <property type="entry name" value="Nucleic acid-binding proteins"/>
    <property type="match status" value="1"/>
</dbReference>
<keyword evidence="3" id="KW-0547">Nucleotide-binding</keyword>
<dbReference type="InterPro" id="IPR012310">
    <property type="entry name" value="DNA_ligase_ATP-dep_cent"/>
</dbReference>
<proteinExistence type="inferred from homology"/>
<reference evidence="7 8" key="1">
    <citation type="journal article" date="2013" name="PLoS ONE">
        <title>Genomic and secretomic analyses reveal unique features of the lignocellulolytic enzyme system of Penicillium decumbens.</title>
        <authorList>
            <person name="Liu G."/>
            <person name="Zhang L."/>
            <person name="Wei X."/>
            <person name="Zou G."/>
            <person name="Qin Y."/>
            <person name="Ma L."/>
            <person name="Li J."/>
            <person name="Zheng H."/>
            <person name="Wang S."/>
            <person name="Wang C."/>
            <person name="Xun L."/>
            <person name="Zhao G.-P."/>
            <person name="Zhou Z."/>
            <person name="Qu Y."/>
        </authorList>
    </citation>
    <scope>NUCLEOTIDE SEQUENCE [LARGE SCALE GENOMIC DNA]</scope>
    <source>
        <strain evidence="8">114-2 / CGMCC 5302</strain>
    </source>
</reference>
<dbReference type="Gene3D" id="3.30.470.30">
    <property type="entry name" value="DNA ligase/mRNA capping enzyme"/>
    <property type="match status" value="1"/>
</dbReference>
<dbReference type="GO" id="GO:0006303">
    <property type="term" value="P:double-strand break repair via nonhomologous end joining"/>
    <property type="evidence" value="ECO:0007669"/>
    <property type="project" value="TreeGrafter"/>
</dbReference>
<dbReference type="GO" id="GO:0032807">
    <property type="term" value="C:DNA ligase IV complex"/>
    <property type="evidence" value="ECO:0007669"/>
    <property type="project" value="TreeGrafter"/>
</dbReference>
<dbReference type="InterPro" id="IPR036599">
    <property type="entry name" value="DNA_ligase_N_sf"/>
</dbReference>
<dbReference type="Gene3D" id="1.10.3260.10">
    <property type="entry name" value="DNA ligase, ATP-dependent, N-terminal domain"/>
    <property type="match status" value="1"/>
</dbReference>
<evidence type="ECO:0000256" key="3">
    <source>
        <dbReference type="ARBA" id="ARBA00022741"/>
    </source>
</evidence>
<dbReference type="AlphaFoldDB" id="S7ZWW8"/>
<evidence type="ECO:0000259" key="6">
    <source>
        <dbReference type="PROSITE" id="PS50160"/>
    </source>
</evidence>
<feature type="domain" description="ATP-dependent DNA ligase family profile" evidence="6">
    <location>
        <begin position="392"/>
        <end position="535"/>
    </location>
</feature>
<dbReference type="Proteomes" id="UP000019376">
    <property type="component" value="Unassembled WGS sequence"/>
</dbReference>
<evidence type="ECO:0000313" key="7">
    <source>
        <dbReference type="EMBL" id="EPS34939.1"/>
    </source>
</evidence>
<dbReference type="InterPro" id="IPR012340">
    <property type="entry name" value="NA-bd_OB-fold"/>
</dbReference>
<dbReference type="PANTHER" id="PTHR45997">
    <property type="entry name" value="DNA LIGASE 4"/>
    <property type="match status" value="1"/>
</dbReference>
<evidence type="ECO:0000313" key="8">
    <source>
        <dbReference type="Proteomes" id="UP000019376"/>
    </source>
</evidence>
<dbReference type="SUPFAM" id="SSF56091">
    <property type="entry name" value="DNA ligase/mRNA capping enzyme, catalytic domain"/>
    <property type="match status" value="1"/>
</dbReference>
<sequence length="1062" mass="119483">MGFKFTSLCDLLSQLEENRVVKATTVKPEAPDIQTVAQWFHAHERRLHHPETDALAFLSCLFPERRPDRVYGLQAASLARIIGRCLGLGSSRLSELNRWRTPGGPDLGQCVENVLRQAENPLHSGKAISTEEINQTLDQIASRCRFSAPRARRQQGAVDIESALSPLYQRLSSRDAKWLTRMILKNYAPITLPENFTLSQFHVLLPHLLQFQNNFESALHTLSLEPMNKFPPRPDRFLIPQLCSAVLEHLQPRIGYKIGRPEYYKARSTKHCYDLIKGRRMSLERKYDGEYCQIHVDLTNKQSPYQIFSKSGKDSSADRAAIIPTLTRCLNVGAVDCKFKTSCILEGELVVWDEELGGIADFHKLRKHLPRSGTFLGIESDSPPQPYEHLMVIFFDILLLDDNICLRAPHHQRRLLLQDVVQSIHGHAAIAEQEVVDFNRTESRSQLENSFARAIAQRWEGLILKASDEPYFSIHTAGMNDRFGRWIKLKKDYIPGLGDTVDLLLVGASYNAQDAAALTFLQGLQWTHFLVGCLFNKDAVVQRGARPHFRVVDVVDRHGMHWKTLQLLNQLGQFQARDPETFDDFHIEMGRASLPVASVIFQMPFIVEMLGSGFEKPSGARYFSLRFPRILKLHDDRSMMDAASFRELQILAEDARAVPVDELSQEQHHWRKRLKVGNGLNQYIVQRSRTPSTASVSSTESAVPEISDTTMSAHEAGLQSVLAKDFARKASAVNPNQNPTMDRKVQTHLTREEEGHLSHKAGQTKRHRRVLSKNQNLSNCRTGKQDLPEHACEINGFVSKSQVRDLGVQPHVASAKAVGAQHKDHAAVGKDAMEDTQRQDLTISVNHTPVESVIQPNASPLTTIPVYLSGQSSETGNLSDRQDSSNLSQFLEALLSEETRLLFKISNPRAASQEAVFGIALVNRKVLPLGQLIHKIAKALVQLVSNKVPSQPNKGRIFFLDASFLAEDVCPDDLRFCLRNTWRELAPRFFYACLYWTVNGQDSSVHESGQADDVLSSSREVPQGPKNKHLVSFYVSFDLVEILALGEHTSPNGSSDPHYPDI</sequence>
<evidence type="ECO:0000256" key="1">
    <source>
        <dbReference type="ARBA" id="ARBA00007572"/>
    </source>
</evidence>
<evidence type="ECO:0000256" key="4">
    <source>
        <dbReference type="ARBA" id="ARBA00022840"/>
    </source>
</evidence>
<dbReference type="CDD" id="cd08039">
    <property type="entry name" value="Adenylation_DNA_ligase_Fungal"/>
    <property type="match status" value="1"/>
</dbReference>
<dbReference type="InterPro" id="IPR029710">
    <property type="entry name" value="LIG4"/>
</dbReference>
<keyword evidence="8" id="KW-1185">Reference proteome</keyword>
<dbReference type="OrthoDB" id="2160351at2759"/>
<evidence type="ECO:0000256" key="5">
    <source>
        <dbReference type="ARBA" id="ARBA00023242"/>
    </source>
</evidence>
<dbReference type="GO" id="GO:0005524">
    <property type="term" value="F:ATP binding"/>
    <property type="evidence" value="ECO:0007669"/>
    <property type="project" value="UniProtKB-KW"/>
</dbReference>
<dbReference type="STRING" id="933388.S7ZWW8"/>
<dbReference type="Pfam" id="PF04675">
    <property type="entry name" value="DNA_ligase_A_N"/>
    <property type="match status" value="1"/>
</dbReference>
<keyword evidence="5" id="KW-0539">Nucleus</keyword>
<dbReference type="GO" id="GO:0006310">
    <property type="term" value="P:DNA recombination"/>
    <property type="evidence" value="ECO:0007669"/>
    <property type="project" value="InterPro"/>
</dbReference>
<dbReference type="HOGENOM" id="CLU_004299_1_0_1"/>
<dbReference type="GO" id="GO:0003677">
    <property type="term" value="F:DNA binding"/>
    <property type="evidence" value="ECO:0007669"/>
    <property type="project" value="InterPro"/>
</dbReference>
<gene>
    <name evidence="7" type="ORF">PDE_09904</name>
</gene>
<dbReference type="PANTHER" id="PTHR45997:SF2">
    <property type="entry name" value="ATP DEPENDENT DNA LIGASE DOMAIN PROTEIN (AFU_ORTHOLOGUE AFUA_5G02430)"/>
    <property type="match status" value="1"/>
</dbReference>
<dbReference type="PhylomeDB" id="S7ZWW8"/>
<dbReference type="Pfam" id="PF01068">
    <property type="entry name" value="DNA_ligase_A_M"/>
    <property type="match status" value="1"/>
</dbReference>
<accession>S7ZWW8</accession>
<comment type="similarity">
    <text evidence="1">Belongs to the ATP-dependent DNA ligase family.</text>
</comment>
<dbReference type="InterPro" id="IPR012308">
    <property type="entry name" value="DNA_ligase_ATP-dep_N"/>
</dbReference>
<dbReference type="PROSITE" id="PS50160">
    <property type="entry name" value="DNA_LIGASE_A3"/>
    <property type="match status" value="1"/>
</dbReference>
<evidence type="ECO:0000256" key="2">
    <source>
        <dbReference type="ARBA" id="ARBA00022598"/>
    </source>
</evidence>
<dbReference type="eggNOG" id="KOG0967">
    <property type="taxonomic scope" value="Eukaryota"/>
</dbReference>
<keyword evidence="4" id="KW-0067">ATP-binding</keyword>
<dbReference type="GO" id="GO:0003910">
    <property type="term" value="F:DNA ligase (ATP) activity"/>
    <property type="evidence" value="ECO:0007669"/>
    <property type="project" value="InterPro"/>
</dbReference>
<keyword evidence="2" id="KW-0436">Ligase</keyword>
<name>S7ZWW8_PENO1</name>
<protein>
    <recommendedName>
        <fullName evidence="6">ATP-dependent DNA ligase family profile domain-containing protein</fullName>
    </recommendedName>
</protein>
<dbReference type="EMBL" id="KB644415">
    <property type="protein sequence ID" value="EPS34939.1"/>
    <property type="molecule type" value="Genomic_DNA"/>
</dbReference>
<dbReference type="GO" id="GO:0006297">
    <property type="term" value="P:nucleotide-excision repair, DNA gap filling"/>
    <property type="evidence" value="ECO:0007669"/>
    <property type="project" value="TreeGrafter"/>
</dbReference>
<organism evidence="7 8">
    <name type="scientific">Penicillium oxalicum (strain 114-2 / CGMCC 5302)</name>
    <name type="common">Penicillium decumbens</name>
    <dbReference type="NCBI Taxonomy" id="933388"/>
    <lineage>
        <taxon>Eukaryota</taxon>
        <taxon>Fungi</taxon>
        <taxon>Dikarya</taxon>
        <taxon>Ascomycota</taxon>
        <taxon>Pezizomycotina</taxon>
        <taxon>Eurotiomycetes</taxon>
        <taxon>Eurotiomycetidae</taxon>
        <taxon>Eurotiales</taxon>
        <taxon>Aspergillaceae</taxon>
        <taxon>Penicillium</taxon>
    </lineage>
</organism>